<dbReference type="Proteomes" id="UP001267407">
    <property type="component" value="Unassembled WGS sequence"/>
</dbReference>
<dbReference type="RefSeq" id="WP_200203242.1">
    <property type="nucleotide sequence ID" value="NZ_JAVMBO010000003.1"/>
</dbReference>
<name>A0ABU2HE70_9GAMM</name>
<feature type="transmembrane region" description="Helical" evidence="1">
    <location>
        <begin position="121"/>
        <end position="146"/>
    </location>
</feature>
<comment type="caution">
    <text evidence="2">The sequence shown here is derived from an EMBL/GenBank/DDBJ whole genome shotgun (WGS) entry which is preliminary data.</text>
</comment>
<feature type="transmembrane region" description="Helical" evidence="1">
    <location>
        <begin position="22"/>
        <end position="55"/>
    </location>
</feature>
<feature type="transmembrane region" description="Helical" evidence="1">
    <location>
        <begin position="158"/>
        <end position="183"/>
    </location>
</feature>
<feature type="transmembrane region" description="Helical" evidence="1">
    <location>
        <begin position="81"/>
        <end position="101"/>
    </location>
</feature>
<dbReference type="EMBL" id="JAVMBO010000003">
    <property type="protein sequence ID" value="MDS1308625.1"/>
    <property type="molecule type" value="Genomic_DNA"/>
</dbReference>
<reference evidence="2" key="1">
    <citation type="submission" date="2023-09" db="EMBL/GenBank/DDBJ databases">
        <title>Marinobacter sediminicola sp. nov. and Marinobacter maritimum sp. nov., isolated from marine sediment.</title>
        <authorList>
            <person name="An J."/>
        </authorList>
    </citation>
    <scope>NUCLEOTIDE SEQUENCE</scope>
    <source>
        <strain evidence="2">F60267</strain>
    </source>
</reference>
<accession>A0ABU2HE70</accession>
<evidence type="ECO:0000313" key="3">
    <source>
        <dbReference type="Proteomes" id="UP001267407"/>
    </source>
</evidence>
<evidence type="ECO:0000256" key="1">
    <source>
        <dbReference type="SAM" id="Phobius"/>
    </source>
</evidence>
<keyword evidence="1" id="KW-1133">Transmembrane helix</keyword>
<keyword evidence="1" id="KW-0812">Transmembrane</keyword>
<gene>
    <name evidence="2" type="ORF">RKA07_00755</name>
</gene>
<dbReference type="Pfam" id="PF16983">
    <property type="entry name" value="MFS_MOT1"/>
    <property type="match status" value="2"/>
</dbReference>
<proteinExistence type="predicted"/>
<evidence type="ECO:0000313" key="2">
    <source>
        <dbReference type="EMBL" id="MDS1308625.1"/>
    </source>
</evidence>
<feature type="transmembrane region" description="Helical" evidence="1">
    <location>
        <begin position="290"/>
        <end position="323"/>
    </location>
</feature>
<dbReference type="PANTHER" id="PTHR31970:SF9">
    <property type="entry name" value="MOLYBDATE TRANSPORTER 2"/>
    <property type="match status" value="1"/>
</dbReference>
<feature type="transmembrane region" description="Helical" evidence="1">
    <location>
        <begin position="335"/>
        <end position="360"/>
    </location>
</feature>
<feature type="transmembrane region" description="Helical" evidence="1">
    <location>
        <begin position="203"/>
        <end position="227"/>
    </location>
</feature>
<sequence>MPSVHKNLVKNASGALGDLGTLIPLGLGAVGVAGLAPVPVLLGFAIFYIATGLYYRLPVPVQPMKAVAALLLTTQVSPQSLVASGVLIGGILLILGVTGWINGAARLIPRSVLSGLQLGLGLMLAHMSVGLMATSLPLGIVTLALLGATLKLLPHWPAALIGLIGSVALGTLLGAQGLIFPAADSVAFSLPELPGFKDWQQGLSTLVLPQLALTLTNAIVLTALVVGDYFGEQSHRVTPARLSISTGLANLFLVPFGALPMCHGAGGVAAHHRFGARTGMAPVLLGTSLLLIALIPGGLAMIAAIPMAGLGALLFVAAAELALSKRLWTAKPSCWPVIAITAVITVWTDPFFGLLAGVAAETVRTALLRRRKIA</sequence>
<organism evidence="2 3">
    <name type="scientific">Marinobacter xiaoshiensis</name>
    <dbReference type="NCBI Taxonomy" id="3073652"/>
    <lineage>
        <taxon>Bacteria</taxon>
        <taxon>Pseudomonadati</taxon>
        <taxon>Pseudomonadota</taxon>
        <taxon>Gammaproteobacteria</taxon>
        <taxon>Pseudomonadales</taxon>
        <taxon>Marinobacteraceae</taxon>
        <taxon>Marinobacter</taxon>
    </lineage>
</organism>
<keyword evidence="3" id="KW-1185">Reference proteome</keyword>
<protein>
    <submittedName>
        <fullName evidence="2">Sulfate/molybdate transporter</fullName>
    </submittedName>
</protein>
<dbReference type="PANTHER" id="PTHR31970">
    <property type="match status" value="1"/>
</dbReference>
<feature type="transmembrane region" description="Helical" evidence="1">
    <location>
        <begin position="248"/>
        <end position="270"/>
    </location>
</feature>
<dbReference type="InterPro" id="IPR031563">
    <property type="entry name" value="MOT1/MOT2"/>
</dbReference>
<keyword evidence="1" id="KW-0472">Membrane</keyword>